<feature type="transmembrane region" description="Helical" evidence="7">
    <location>
        <begin position="305"/>
        <end position="328"/>
    </location>
</feature>
<sequence length="523" mass="57702">MASIGDDARQSAASVHHNSEKAGIPVVDDMNDEVQKQLANQKDRPAGADLSPEEVALSKRINRKMDFIMLPVLSLLYLFNGLDKGNVGNAETQGFTRDIGAQPSDLNLAVSLFFITFVLFQPPSAALGRWIGPKHWIPFMTFAWGAVTVGQAWIRGRGSLIAMRLLIGLFEAGFYPTCVSYLSFFYTRFDLAIRIAVFYGQYAIAGAFAGAISYGVFHIQTGSLYNWQYLFIIEGALTCLVAIAAWGLLPGGPGSAWFLTPEERRFATERMQRDTAMFVQHEYGDDGLEKDRLSRRDVVEAAKDWKLWFVLIFNICASVPTQAFSVFMPLVVQGLGYSSIQANLMTVPPYACGAVGLYIFAYHSDHQMERGYHILVSIGIGVVGLILTVTVGSSAGKYAGLCILLFGCYVSAPLTVAWLSGNTPEPGKRTLILGVNGFGNLAGVIGSQVYDAKYGPHYRTSFFITLGIAIVSFLGYLAYRFTLAVVNRYKRKKLAQMSPEEIHRERTDNTRYADKKVTFIYGL</sequence>
<dbReference type="PROSITE" id="PS50850">
    <property type="entry name" value="MFS"/>
    <property type="match status" value="1"/>
</dbReference>
<proteinExistence type="predicted"/>
<reference evidence="10" key="1">
    <citation type="journal article" date="2014" name="Genome Announc.">
        <title>Genome sequence and annotation of Acremonium chrysogenum, producer of the beta-lactam antibiotic cephalosporin C.</title>
        <authorList>
            <person name="Terfehr D."/>
            <person name="Dahlmann T.A."/>
            <person name="Specht T."/>
            <person name="Zadra I."/>
            <person name="Kuernsteiner H."/>
            <person name="Kueck U."/>
        </authorList>
    </citation>
    <scope>NUCLEOTIDE SEQUENCE [LARGE SCALE GENOMIC DNA]</scope>
    <source>
        <strain evidence="10">ATCC 11550 / CBS 779.69 / DSM 880 / IAM 14645 / JCM 23072 / IMI 49137</strain>
    </source>
</reference>
<feature type="transmembrane region" description="Helical" evidence="7">
    <location>
        <begin position="229"/>
        <end position="249"/>
    </location>
</feature>
<keyword evidence="4 7" id="KW-1133">Transmembrane helix</keyword>
<keyword evidence="3 7" id="KW-0812">Transmembrane</keyword>
<feature type="transmembrane region" description="Helical" evidence="7">
    <location>
        <begin position="431"/>
        <end position="450"/>
    </location>
</feature>
<dbReference type="PANTHER" id="PTHR43791">
    <property type="entry name" value="PERMEASE-RELATED"/>
    <property type="match status" value="1"/>
</dbReference>
<gene>
    <name evidence="9" type="ORF">ACRE_031240</name>
</gene>
<dbReference type="InterPro" id="IPR020846">
    <property type="entry name" value="MFS_dom"/>
</dbReference>
<feature type="transmembrane region" description="Helical" evidence="7">
    <location>
        <begin position="160"/>
        <end position="184"/>
    </location>
</feature>
<evidence type="ECO:0000256" key="2">
    <source>
        <dbReference type="ARBA" id="ARBA00022448"/>
    </source>
</evidence>
<name>A0A086T9I7_HAPC1</name>
<keyword evidence="2" id="KW-0813">Transport</keyword>
<evidence type="ECO:0000313" key="10">
    <source>
        <dbReference type="Proteomes" id="UP000029964"/>
    </source>
</evidence>
<evidence type="ECO:0000259" key="8">
    <source>
        <dbReference type="PROSITE" id="PS50850"/>
    </source>
</evidence>
<feature type="region of interest" description="Disordered" evidence="6">
    <location>
        <begin position="1"/>
        <end position="27"/>
    </location>
</feature>
<feature type="transmembrane region" description="Helical" evidence="7">
    <location>
        <begin position="106"/>
        <end position="124"/>
    </location>
</feature>
<dbReference type="HOGENOM" id="CLU_001265_0_1_1"/>
<dbReference type="GO" id="GO:0016020">
    <property type="term" value="C:membrane"/>
    <property type="evidence" value="ECO:0007669"/>
    <property type="project" value="UniProtKB-SubCell"/>
</dbReference>
<feature type="transmembrane region" description="Helical" evidence="7">
    <location>
        <begin position="136"/>
        <end position="154"/>
    </location>
</feature>
<feature type="transmembrane region" description="Helical" evidence="7">
    <location>
        <begin position="196"/>
        <end position="217"/>
    </location>
</feature>
<evidence type="ECO:0000256" key="4">
    <source>
        <dbReference type="ARBA" id="ARBA00022989"/>
    </source>
</evidence>
<evidence type="ECO:0000256" key="3">
    <source>
        <dbReference type="ARBA" id="ARBA00022692"/>
    </source>
</evidence>
<feature type="transmembrane region" description="Helical" evidence="7">
    <location>
        <begin position="65"/>
        <end position="82"/>
    </location>
</feature>
<dbReference type="FunFam" id="1.20.1250.20:FF:000013">
    <property type="entry name" value="MFS general substrate transporter"/>
    <property type="match status" value="1"/>
</dbReference>
<dbReference type="PANTHER" id="PTHR43791:SF21">
    <property type="entry name" value="MAJOR FACILITATOR SUPERFAMILY (MFS) PROFILE DOMAIN-CONTAINING PROTEIN"/>
    <property type="match status" value="1"/>
</dbReference>
<feature type="transmembrane region" description="Helical" evidence="7">
    <location>
        <begin position="372"/>
        <end position="392"/>
    </location>
</feature>
<dbReference type="AlphaFoldDB" id="A0A086T9I7"/>
<keyword evidence="5 7" id="KW-0472">Membrane</keyword>
<keyword evidence="10" id="KW-1185">Reference proteome</keyword>
<comment type="subcellular location">
    <subcellularLocation>
        <location evidence="1">Membrane</location>
        <topology evidence="1">Multi-pass membrane protein</topology>
    </subcellularLocation>
</comment>
<evidence type="ECO:0000256" key="6">
    <source>
        <dbReference type="SAM" id="MobiDB-lite"/>
    </source>
</evidence>
<dbReference type="OrthoDB" id="2985014at2759"/>
<evidence type="ECO:0000313" key="9">
    <source>
        <dbReference type="EMBL" id="KFH46019.1"/>
    </source>
</evidence>
<feature type="transmembrane region" description="Helical" evidence="7">
    <location>
        <begin position="462"/>
        <end position="486"/>
    </location>
</feature>
<evidence type="ECO:0000256" key="5">
    <source>
        <dbReference type="ARBA" id="ARBA00023136"/>
    </source>
</evidence>
<feature type="transmembrane region" description="Helical" evidence="7">
    <location>
        <begin position="398"/>
        <end position="419"/>
    </location>
</feature>
<dbReference type="Gene3D" id="1.20.1250.20">
    <property type="entry name" value="MFS general substrate transporter like domains"/>
    <property type="match status" value="2"/>
</dbReference>
<evidence type="ECO:0000256" key="1">
    <source>
        <dbReference type="ARBA" id="ARBA00004141"/>
    </source>
</evidence>
<dbReference type="FunFam" id="1.20.1250.20:FF:000018">
    <property type="entry name" value="MFS transporter permease"/>
    <property type="match status" value="1"/>
</dbReference>
<dbReference type="Proteomes" id="UP000029964">
    <property type="component" value="Unassembled WGS sequence"/>
</dbReference>
<dbReference type="EMBL" id="JPKY01000024">
    <property type="protein sequence ID" value="KFH46019.1"/>
    <property type="molecule type" value="Genomic_DNA"/>
</dbReference>
<dbReference type="GO" id="GO:0022857">
    <property type="term" value="F:transmembrane transporter activity"/>
    <property type="evidence" value="ECO:0007669"/>
    <property type="project" value="InterPro"/>
</dbReference>
<dbReference type="Pfam" id="PF07690">
    <property type="entry name" value="MFS_1"/>
    <property type="match status" value="1"/>
</dbReference>
<comment type="caution">
    <text evidence="9">The sequence shown here is derived from an EMBL/GenBank/DDBJ whole genome shotgun (WGS) entry which is preliminary data.</text>
</comment>
<dbReference type="InterPro" id="IPR036259">
    <property type="entry name" value="MFS_trans_sf"/>
</dbReference>
<dbReference type="InterPro" id="IPR011701">
    <property type="entry name" value="MFS"/>
</dbReference>
<dbReference type="SUPFAM" id="SSF103473">
    <property type="entry name" value="MFS general substrate transporter"/>
    <property type="match status" value="1"/>
</dbReference>
<organism evidence="9 10">
    <name type="scientific">Hapsidospora chrysogenum (strain ATCC 11550 / CBS 779.69 / DSM 880 / IAM 14645 / JCM 23072 / IMI 49137)</name>
    <name type="common">Acremonium chrysogenum</name>
    <dbReference type="NCBI Taxonomy" id="857340"/>
    <lineage>
        <taxon>Eukaryota</taxon>
        <taxon>Fungi</taxon>
        <taxon>Dikarya</taxon>
        <taxon>Ascomycota</taxon>
        <taxon>Pezizomycotina</taxon>
        <taxon>Sordariomycetes</taxon>
        <taxon>Hypocreomycetidae</taxon>
        <taxon>Hypocreales</taxon>
        <taxon>Bionectriaceae</taxon>
        <taxon>Hapsidospora</taxon>
    </lineage>
</organism>
<dbReference type="STRING" id="857340.A0A086T9I7"/>
<protein>
    <submittedName>
        <fullName evidence="9">Putative transporter-like protein</fullName>
    </submittedName>
</protein>
<evidence type="ECO:0000256" key="7">
    <source>
        <dbReference type="SAM" id="Phobius"/>
    </source>
</evidence>
<feature type="domain" description="Major facilitator superfamily (MFS) profile" evidence="8">
    <location>
        <begin position="69"/>
        <end position="484"/>
    </location>
</feature>
<feature type="transmembrane region" description="Helical" evidence="7">
    <location>
        <begin position="340"/>
        <end position="360"/>
    </location>
</feature>
<accession>A0A086T9I7</accession>